<dbReference type="GO" id="GO:0016791">
    <property type="term" value="F:phosphatase activity"/>
    <property type="evidence" value="ECO:0007669"/>
    <property type="project" value="TreeGrafter"/>
</dbReference>
<dbReference type="InterPro" id="IPR023214">
    <property type="entry name" value="HAD_sf"/>
</dbReference>
<dbReference type="STRING" id="1462526.BN990_00452"/>
<dbReference type="Gene3D" id="3.30.1240.10">
    <property type="match status" value="1"/>
</dbReference>
<name>A0A024Q7I5_9BACI</name>
<dbReference type="Gene3D" id="3.40.50.1000">
    <property type="entry name" value="HAD superfamily/HAD-like"/>
    <property type="match status" value="1"/>
</dbReference>
<gene>
    <name evidence="1" type="ORF">BN990_00452</name>
</gene>
<dbReference type="Pfam" id="PF08282">
    <property type="entry name" value="Hydrolase_3"/>
    <property type="match status" value="1"/>
</dbReference>
<dbReference type="EMBL" id="CCDP010000001">
    <property type="protein sequence ID" value="CDQ38185.1"/>
    <property type="molecule type" value="Genomic_DNA"/>
</dbReference>
<dbReference type="InterPro" id="IPR036412">
    <property type="entry name" value="HAD-like_sf"/>
</dbReference>
<reference evidence="1 2" key="1">
    <citation type="submission" date="2014-03" db="EMBL/GenBank/DDBJ databases">
        <authorList>
            <person name="Urmite Genomes U."/>
        </authorList>
    </citation>
    <scope>NUCLEOTIDE SEQUENCE [LARGE SCALE GENOMIC DNA]</scope>
    <source>
        <strain evidence="1 2">Vm-5</strain>
    </source>
</reference>
<dbReference type="PANTHER" id="PTHR10000:SF53">
    <property type="entry name" value="5-AMINO-6-(5-PHOSPHO-D-RIBITYLAMINO)URACIL PHOSPHATASE YBJI-RELATED"/>
    <property type="match status" value="1"/>
</dbReference>
<proteinExistence type="predicted"/>
<dbReference type="GO" id="GO:0005829">
    <property type="term" value="C:cytosol"/>
    <property type="evidence" value="ECO:0007669"/>
    <property type="project" value="TreeGrafter"/>
</dbReference>
<dbReference type="InterPro" id="IPR006379">
    <property type="entry name" value="HAD-SF_hydro_IIB"/>
</dbReference>
<keyword evidence="2" id="KW-1185">Reference proteome</keyword>
<dbReference type="RefSeq" id="WP_021289940.1">
    <property type="nucleotide sequence ID" value="NZ_BNER01000001.1"/>
</dbReference>
<dbReference type="GO" id="GO:0000287">
    <property type="term" value="F:magnesium ion binding"/>
    <property type="evidence" value="ECO:0007669"/>
    <property type="project" value="TreeGrafter"/>
</dbReference>
<protein>
    <submittedName>
        <fullName evidence="1">Mannosyl-3-phosphoglycerate phosphatase</fullName>
    </submittedName>
</protein>
<evidence type="ECO:0000313" key="2">
    <source>
        <dbReference type="Proteomes" id="UP000028875"/>
    </source>
</evidence>
<accession>A0A024Q7I5</accession>
<evidence type="ECO:0000313" key="1">
    <source>
        <dbReference type="EMBL" id="CDQ38185.1"/>
    </source>
</evidence>
<dbReference type="SUPFAM" id="SSF56784">
    <property type="entry name" value="HAD-like"/>
    <property type="match status" value="1"/>
</dbReference>
<sequence>MKFVFDLDGTICFNGEYISEPIIQGLEQLERKGHELIFASARPIRDLLPVLPSRFHHHQLIGGNGAIVQDNGKVTSTACFDRNTFQRIEEIIEHFSSQYLIDGLWNYSYTGAIDHPIRGKVDPNGLARNLPKMEIETVIKVVLLESSNMNDVERQLKKLDVVIHRHEGERVLDISPKGVDKWSGLQQLEIKEQAYVAFGNDANDVTMFQHASHSIMIGHHHQLAPFAKETIPFCSSIEQKIVQKLNELAEQHVVV</sequence>
<reference evidence="2" key="2">
    <citation type="submission" date="2014-05" db="EMBL/GenBank/DDBJ databases">
        <title>Draft genome sequence of Virgibacillus massiliensis Vm-5.</title>
        <authorList>
            <person name="Khelaifia S."/>
            <person name="Croce O."/>
            <person name="Lagier J.C."/>
            <person name="Raoult D."/>
        </authorList>
    </citation>
    <scope>NUCLEOTIDE SEQUENCE [LARGE SCALE GENOMIC DNA]</scope>
    <source>
        <strain evidence="2">Vm-5</strain>
    </source>
</reference>
<comment type="caution">
    <text evidence="1">The sequence shown here is derived from an EMBL/GenBank/DDBJ whole genome shotgun (WGS) entry which is preliminary data.</text>
</comment>
<dbReference type="PANTHER" id="PTHR10000">
    <property type="entry name" value="PHOSPHOSERINE PHOSPHATASE"/>
    <property type="match status" value="1"/>
</dbReference>
<dbReference type="OrthoDB" id="1650327at2"/>
<dbReference type="AlphaFoldDB" id="A0A024Q7I5"/>
<organism evidence="1 2">
    <name type="scientific">Virgibacillus massiliensis</name>
    <dbReference type="NCBI Taxonomy" id="1462526"/>
    <lineage>
        <taxon>Bacteria</taxon>
        <taxon>Bacillati</taxon>
        <taxon>Bacillota</taxon>
        <taxon>Bacilli</taxon>
        <taxon>Bacillales</taxon>
        <taxon>Bacillaceae</taxon>
        <taxon>Virgibacillus</taxon>
    </lineage>
</organism>
<dbReference type="Proteomes" id="UP000028875">
    <property type="component" value="Unassembled WGS sequence"/>
</dbReference>
<dbReference type="eggNOG" id="COG0561">
    <property type="taxonomic scope" value="Bacteria"/>
</dbReference>
<dbReference type="NCBIfam" id="TIGR01484">
    <property type="entry name" value="HAD-SF-IIB"/>
    <property type="match status" value="1"/>
</dbReference>